<sequence>MEKGRMVMWRASGRRWALLLFVFLLGVGIGRLSLPQGLGTNSPLLAGPFFGGKQEVRLPAAFAPLAEAYGTLQAKYYDPSQLNDESLARGAVKGMLEALGDPYTAYMTREELARFQESLSTSIEGIGAEVMLLGGRVTVISPIEGSPAERAGIRPNDQIVEVNGESLEGLDLTTAVNKIRGPKGTKAVLKVLRPGHEEPIVLEIVRDRIPLETVRTQLLEREGKTYAWIRVTSFNEDTAERFLAAMRQAEEDGAEGFLVDLRGNPGGYLEAAKKILEALVPREGVMYMIEGRDGKREVAHSKLKGTPPPLVVLVDEGSASASEIVAASLKAHGYPVVGVRSFGKGTVQSTADLASGGALKLTIAKWLDPNGEWIHGKGVEPTVVVEPAPYAKLPPVSSDKPLGQGQAGKQVEVLQKTLAALGYAPGREDGYFDAGTAAALRKFQADHGLSASGEADPATQGVLWDALYQKIRNPDDDPQLQKALEVLAQEPVPAR</sequence>
<keyword evidence="3 5" id="KW-0378">Hydrolase</keyword>
<dbReference type="SUPFAM" id="SSF52096">
    <property type="entry name" value="ClpP/crotonase"/>
    <property type="match status" value="1"/>
</dbReference>
<dbReference type="InterPro" id="IPR036366">
    <property type="entry name" value="PGBDSf"/>
</dbReference>
<comment type="caution">
    <text evidence="7">The sequence shown here is derived from an EMBL/GenBank/DDBJ whole genome shotgun (WGS) entry which is preliminary data.</text>
</comment>
<dbReference type="InterPro" id="IPR029045">
    <property type="entry name" value="ClpP/crotonase-like_dom_sf"/>
</dbReference>
<dbReference type="Pfam" id="PF17820">
    <property type="entry name" value="PDZ_6"/>
    <property type="match status" value="1"/>
</dbReference>
<dbReference type="PROSITE" id="PS50106">
    <property type="entry name" value="PDZ"/>
    <property type="match status" value="1"/>
</dbReference>
<dbReference type="InterPro" id="IPR005151">
    <property type="entry name" value="Tail-specific_protease"/>
</dbReference>
<dbReference type="AlphaFoldDB" id="A0A2T5G455"/>
<dbReference type="FunFam" id="2.30.42.10:FF:000063">
    <property type="entry name" value="Peptidase, S41 family"/>
    <property type="match status" value="1"/>
</dbReference>
<dbReference type="Pfam" id="PF01471">
    <property type="entry name" value="PG_binding_1"/>
    <property type="match status" value="1"/>
</dbReference>
<name>A0A2T5G455_9BACL</name>
<evidence type="ECO:0000256" key="1">
    <source>
        <dbReference type="ARBA" id="ARBA00009179"/>
    </source>
</evidence>
<dbReference type="GO" id="GO:0007165">
    <property type="term" value="P:signal transduction"/>
    <property type="evidence" value="ECO:0007669"/>
    <property type="project" value="TreeGrafter"/>
</dbReference>
<dbReference type="Pfam" id="PF03572">
    <property type="entry name" value="Peptidase_S41"/>
    <property type="match status" value="1"/>
</dbReference>
<evidence type="ECO:0000313" key="7">
    <source>
        <dbReference type="EMBL" id="PTQ50963.1"/>
    </source>
</evidence>
<dbReference type="GO" id="GO:0030288">
    <property type="term" value="C:outer membrane-bounded periplasmic space"/>
    <property type="evidence" value="ECO:0007669"/>
    <property type="project" value="TreeGrafter"/>
</dbReference>
<dbReference type="CDD" id="cd07560">
    <property type="entry name" value="Peptidase_S41_CPP"/>
    <property type="match status" value="1"/>
</dbReference>
<dbReference type="SUPFAM" id="SSF50156">
    <property type="entry name" value="PDZ domain-like"/>
    <property type="match status" value="1"/>
</dbReference>
<protein>
    <submittedName>
        <fullName evidence="7">Carboxyl-terminal protease</fullName>
    </submittedName>
</protein>
<dbReference type="GO" id="GO:0006508">
    <property type="term" value="P:proteolysis"/>
    <property type="evidence" value="ECO:0007669"/>
    <property type="project" value="UniProtKB-KW"/>
</dbReference>
<dbReference type="InterPro" id="IPR004447">
    <property type="entry name" value="Peptidase_S41A"/>
</dbReference>
<dbReference type="Gene3D" id="3.90.226.10">
    <property type="entry name" value="2-enoyl-CoA Hydratase, Chain A, domain 1"/>
    <property type="match status" value="1"/>
</dbReference>
<organism evidence="7 8">
    <name type="scientific">Brockia lithotrophica</name>
    <dbReference type="NCBI Taxonomy" id="933949"/>
    <lineage>
        <taxon>Bacteria</taxon>
        <taxon>Bacillati</taxon>
        <taxon>Bacillota</taxon>
        <taxon>Bacilli</taxon>
        <taxon>Bacillales</taxon>
        <taxon>Bacillales Family X. Incertae Sedis</taxon>
        <taxon>Brockia</taxon>
    </lineage>
</organism>
<dbReference type="NCBIfam" id="TIGR00225">
    <property type="entry name" value="prc"/>
    <property type="match status" value="1"/>
</dbReference>
<evidence type="ECO:0000256" key="4">
    <source>
        <dbReference type="ARBA" id="ARBA00022825"/>
    </source>
</evidence>
<dbReference type="Gene3D" id="2.30.42.10">
    <property type="match status" value="1"/>
</dbReference>
<reference evidence="7 8" key="1">
    <citation type="submission" date="2017-08" db="EMBL/GenBank/DDBJ databases">
        <title>Burning lignite coal seam in the remote Altai Mountains harbors a hydrogen-driven thermophilic microbial community.</title>
        <authorList>
            <person name="Kadnikov V.V."/>
            <person name="Mardanov A.V."/>
            <person name="Ivasenko D."/>
            <person name="Beletsky A.V."/>
            <person name="Karnachuk O.V."/>
            <person name="Ravin N.V."/>
        </authorList>
    </citation>
    <scope>NUCLEOTIDE SEQUENCE [LARGE SCALE GENOMIC DNA]</scope>
    <source>
        <strain evidence="7">AL31</strain>
    </source>
</reference>
<dbReference type="GO" id="GO:0004175">
    <property type="term" value="F:endopeptidase activity"/>
    <property type="evidence" value="ECO:0007669"/>
    <property type="project" value="TreeGrafter"/>
</dbReference>
<keyword evidence="4 5" id="KW-0720">Serine protease</keyword>
<dbReference type="Proteomes" id="UP000244016">
    <property type="component" value="Unassembled WGS sequence"/>
</dbReference>
<dbReference type="InterPro" id="IPR036034">
    <property type="entry name" value="PDZ_sf"/>
</dbReference>
<dbReference type="EMBL" id="PEBW01000008">
    <property type="protein sequence ID" value="PTQ50963.1"/>
    <property type="molecule type" value="Genomic_DNA"/>
</dbReference>
<evidence type="ECO:0000313" key="8">
    <source>
        <dbReference type="Proteomes" id="UP000244016"/>
    </source>
</evidence>
<evidence type="ECO:0000256" key="2">
    <source>
        <dbReference type="ARBA" id="ARBA00022670"/>
    </source>
</evidence>
<feature type="domain" description="PDZ" evidence="6">
    <location>
        <begin position="112"/>
        <end position="180"/>
    </location>
</feature>
<dbReference type="GO" id="GO:0008236">
    <property type="term" value="F:serine-type peptidase activity"/>
    <property type="evidence" value="ECO:0007669"/>
    <property type="project" value="UniProtKB-KW"/>
</dbReference>
<dbReference type="Pfam" id="PF22694">
    <property type="entry name" value="CtpB_N-like"/>
    <property type="match status" value="1"/>
</dbReference>
<dbReference type="SUPFAM" id="SSF47090">
    <property type="entry name" value="PGBD-like"/>
    <property type="match status" value="1"/>
</dbReference>
<dbReference type="Gene3D" id="3.30.750.44">
    <property type="match status" value="1"/>
</dbReference>
<accession>A0A2T5G455</accession>
<evidence type="ECO:0000256" key="5">
    <source>
        <dbReference type="RuleBase" id="RU004404"/>
    </source>
</evidence>
<keyword evidence="2 5" id="KW-0645">Protease</keyword>
<dbReference type="InterPro" id="IPR002477">
    <property type="entry name" value="Peptidoglycan-bd-like"/>
</dbReference>
<proteinExistence type="inferred from homology"/>
<evidence type="ECO:0000259" key="6">
    <source>
        <dbReference type="PROSITE" id="PS50106"/>
    </source>
</evidence>
<dbReference type="Gene3D" id="1.10.101.10">
    <property type="entry name" value="PGBD-like superfamily/PGBD"/>
    <property type="match status" value="1"/>
</dbReference>
<dbReference type="CDD" id="cd06782">
    <property type="entry name" value="cpPDZ_CPP-like"/>
    <property type="match status" value="1"/>
</dbReference>
<dbReference type="InterPro" id="IPR036365">
    <property type="entry name" value="PGBD-like_sf"/>
</dbReference>
<dbReference type="InterPro" id="IPR055210">
    <property type="entry name" value="CtpA/B_N"/>
</dbReference>
<evidence type="ECO:0000256" key="3">
    <source>
        <dbReference type="ARBA" id="ARBA00022801"/>
    </source>
</evidence>
<dbReference type="SMART" id="SM00228">
    <property type="entry name" value="PDZ"/>
    <property type="match status" value="1"/>
</dbReference>
<dbReference type="SMART" id="SM00245">
    <property type="entry name" value="TSPc"/>
    <property type="match status" value="1"/>
</dbReference>
<dbReference type="PANTHER" id="PTHR32060:SF30">
    <property type="entry name" value="CARBOXY-TERMINAL PROCESSING PROTEASE CTPA"/>
    <property type="match status" value="1"/>
</dbReference>
<dbReference type="PANTHER" id="PTHR32060">
    <property type="entry name" value="TAIL-SPECIFIC PROTEASE"/>
    <property type="match status" value="1"/>
</dbReference>
<dbReference type="InterPro" id="IPR001478">
    <property type="entry name" value="PDZ"/>
</dbReference>
<gene>
    <name evidence="7" type="ORF">BLITH_1201</name>
</gene>
<dbReference type="InterPro" id="IPR041489">
    <property type="entry name" value="PDZ_6"/>
</dbReference>
<comment type="similarity">
    <text evidence="1 5">Belongs to the peptidase S41A family.</text>
</comment>